<dbReference type="Proteomes" id="UP000565521">
    <property type="component" value="Unassembled WGS sequence"/>
</dbReference>
<dbReference type="AlphaFoldDB" id="A0A7Y7U7J5"/>
<reference evidence="3 4" key="1">
    <citation type="submission" date="2020-05" db="EMBL/GenBank/DDBJ databases">
        <title>Hymenobacter terrestris sp. nov. and Hymenobacter lapidiphilus sp. nov., isolated from regoliths in Antarctica.</title>
        <authorList>
            <person name="Sedlacek I."/>
            <person name="Pantucek R."/>
            <person name="Zeman M."/>
            <person name="Holochova P."/>
            <person name="Kralova S."/>
            <person name="Stankova E."/>
            <person name="Sedo O."/>
            <person name="Micenkova L."/>
            <person name="Svec P."/>
            <person name="Gupta V."/>
            <person name="Sood U."/>
            <person name="Korpole U.S."/>
            <person name="Lal R."/>
        </authorList>
    </citation>
    <scope>NUCLEOTIDE SEQUENCE [LARGE SCALE GENOMIC DNA]</scope>
    <source>
        <strain evidence="3 4">P5342</strain>
    </source>
</reference>
<feature type="compositionally biased region" description="Basic and acidic residues" evidence="1">
    <location>
        <begin position="164"/>
        <end position="174"/>
    </location>
</feature>
<evidence type="ECO:0000313" key="4">
    <source>
        <dbReference type="Proteomes" id="UP000565521"/>
    </source>
</evidence>
<evidence type="ECO:0000259" key="2">
    <source>
        <dbReference type="Pfam" id="PF14297"/>
    </source>
</evidence>
<dbReference type="InterPro" id="IPR025400">
    <property type="entry name" value="Lin1244/Lin1753-like_N"/>
</dbReference>
<dbReference type="EMBL" id="JABKAU010000076">
    <property type="protein sequence ID" value="NVO33492.1"/>
    <property type="molecule type" value="Genomic_DNA"/>
</dbReference>
<gene>
    <name evidence="3" type="ORF">HW554_20010</name>
</gene>
<protein>
    <submittedName>
        <fullName evidence="3">DUF4373 domain-containing protein</fullName>
    </submittedName>
</protein>
<feature type="region of interest" description="Disordered" evidence="1">
    <location>
        <begin position="164"/>
        <end position="187"/>
    </location>
</feature>
<sequence length="307" mass="33810">MNPWIQHEATARSNARILELRAECGWAGYGMWWAIVENLRMAPGYRLSNTKLGGLALDLAMPATDVRKLVDTLLEIGLIETEEEGAFFYSTSVRRRLESLDAKRAALAEAGKRGAAKRWAPNAEATVDAEAVPVAELKPPHAEPDSHPIGEANSPPIAFRVEKSREELKREEQASKQGAQGKASPVDKPAKVVEYRYDDAPIFLAANFYAYLDEIGFPKVDKARYLLQIQTVGRDKGIEVSDDKWRAFIRTFLNNDLKAGRLIDSAPAGGYSGAKPVQSFNGPAPTPTHTGYSIAAKLQDQKTNLYL</sequence>
<organism evidence="3 4">
    <name type="scientific">Hymenobacter lapidiphilus</name>
    <dbReference type="NCBI Taxonomy" id="2608003"/>
    <lineage>
        <taxon>Bacteria</taxon>
        <taxon>Pseudomonadati</taxon>
        <taxon>Bacteroidota</taxon>
        <taxon>Cytophagia</taxon>
        <taxon>Cytophagales</taxon>
        <taxon>Hymenobacteraceae</taxon>
        <taxon>Hymenobacter</taxon>
    </lineage>
</organism>
<evidence type="ECO:0000256" key="1">
    <source>
        <dbReference type="SAM" id="MobiDB-lite"/>
    </source>
</evidence>
<keyword evidence="4" id="KW-1185">Reference proteome</keyword>
<dbReference type="Pfam" id="PF14297">
    <property type="entry name" value="Lin1244_N"/>
    <property type="match status" value="1"/>
</dbReference>
<accession>A0A7Y7U7J5</accession>
<dbReference type="RefSeq" id="WP_176910298.1">
    <property type="nucleotide sequence ID" value="NZ_JABKAU010000076.1"/>
</dbReference>
<evidence type="ECO:0000313" key="3">
    <source>
        <dbReference type="EMBL" id="NVO33492.1"/>
    </source>
</evidence>
<proteinExistence type="predicted"/>
<name>A0A7Y7U7J5_9BACT</name>
<feature type="domain" description="Lin1244/Lin1753-like N-terminal" evidence="2">
    <location>
        <begin position="4"/>
        <end position="92"/>
    </location>
</feature>
<comment type="caution">
    <text evidence="3">The sequence shown here is derived from an EMBL/GenBank/DDBJ whole genome shotgun (WGS) entry which is preliminary data.</text>
</comment>